<comment type="function">
    <text evidence="8">Also involved in hydrogenase metallocenter assembly, probably by participating in the nickel insertion step. This function in hydrogenase biosynthesis requires chaperone activity and the presence of the metal-binding domain, but not PPIase activity.</text>
</comment>
<keyword evidence="6" id="KW-0143">Chaperone</keyword>
<evidence type="ECO:0000259" key="11">
    <source>
        <dbReference type="PROSITE" id="PS50059"/>
    </source>
</evidence>
<dbReference type="Gene3D" id="3.10.50.40">
    <property type="match status" value="1"/>
</dbReference>
<evidence type="ECO:0000256" key="9">
    <source>
        <dbReference type="PROSITE-ProRule" id="PRU00277"/>
    </source>
</evidence>
<proteinExistence type="inferred from homology"/>
<keyword evidence="5 9" id="KW-0697">Rotamase</keyword>
<evidence type="ECO:0000256" key="7">
    <source>
        <dbReference type="ARBA" id="ARBA00023235"/>
    </source>
</evidence>
<evidence type="ECO:0000256" key="4">
    <source>
        <dbReference type="ARBA" id="ARBA00022490"/>
    </source>
</evidence>
<comment type="catalytic activity">
    <reaction evidence="1 9 10">
        <text>[protein]-peptidylproline (omega=180) = [protein]-peptidylproline (omega=0)</text>
        <dbReference type="Rhea" id="RHEA:16237"/>
        <dbReference type="Rhea" id="RHEA-COMP:10747"/>
        <dbReference type="Rhea" id="RHEA-COMP:10748"/>
        <dbReference type="ChEBI" id="CHEBI:83833"/>
        <dbReference type="ChEBI" id="CHEBI:83834"/>
        <dbReference type="EC" id="5.2.1.8"/>
    </reaction>
</comment>
<dbReference type="EMBL" id="QZJZ01000014">
    <property type="protein sequence ID" value="RJP61299.1"/>
    <property type="molecule type" value="Genomic_DNA"/>
</dbReference>
<dbReference type="PROSITE" id="PS50059">
    <property type="entry name" value="FKBP_PPIASE"/>
    <property type="match status" value="1"/>
</dbReference>
<dbReference type="SUPFAM" id="SSF54534">
    <property type="entry name" value="FKBP-like"/>
    <property type="match status" value="1"/>
</dbReference>
<evidence type="ECO:0000313" key="13">
    <source>
        <dbReference type="Proteomes" id="UP000266426"/>
    </source>
</evidence>
<feature type="domain" description="PPIase FKBP-type" evidence="11">
    <location>
        <begin position="9"/>
        <end position="92"/>
    </location>
</feature>
<evidence type="ECO:0000256" key="10">
    <source>
        <dbReference type="RuleBase" id="RU003915"/>
    </source>
</evidence>
<dbReference type="GO" id="GO:0003755">
    <property type="term" value="F:peptidyl-prolyl cis-trans isomerase activity"/>
    <property type="evidence" value="ECO:0007669"/>
    <property type="project" value="UniProtKB-UniRule"/>
</dbReference>
<evidence type="ECO:0000256" key="2">
    <source>
        <dbReference type="ARBA" id="ARBA00004496"/>
    </source>
</evidence>
<dbReference type="EC" id="5.2.1.8" evidence="10"/>
<evidence type="ECO:0000256" key="8">
    <source>
        <dbReference type="ARBA" id="ARBA00037071"/>
    </source>
</evidence>
<dbReference type="InterPro" id="IPR001179">
    <property type="entry name" value="PPIase_FKBP_dom"/>
</dbReference>
<dbReference type="AlphaFoldDB" id="A0A3A4R9V2"/>
<dbReference type="PANTHER" id="PTHR47861">
    <property type="entry name" value="FKBP-TYPE PEPTIDYL-PROLYL CIS-TRANS ISOMERASE SLYD"/>
    <property type="match status" value="1"/>
</dbReference>
<comment type="subcellular location">
    <subcellularLocation>
        <location evidence="2">Cytoplasm</location>
    </subcellularLocation>
</comment>
<dbReference type="PANTHER" id="PTHR47861:SF3">
    <property type="entry name" value="FKBP-TYPE PEPTIDYL-PROLYL CIS-TRANS ISOMERASE SLYD"/>
    <property type="match status" value="1"/>
</dbReference>
<evidence type="ECO:0000256" key="6">
    <source>
        <dbReference type="ARBA" id="ARBA00023186"/>
    </source>
</evidence>
<organism evidence="12 13">
    <name type="scientific">Candidatus Auribacter fodinae</name>
    <dbReference type="NCBI Taxonomy" id="2093366"/>
    <lineage>
        <taxon>Bacteria</taxon>
        <taxon>Pseudomonadati</taxon>
        <taxon>Candidatus Auribacterota</taxon>
        <taxon>Candidatus Auribacteria</taxon>
        <taxon>Candidatus Auribacterales</taxon>
        <taxon>Candidatus Auribacteraceae</taxon>
        <taxon>Candidatus Auribacter</taxon>
    </lineage>
</organism>
<protein>
    <recommendedName>
        <fullName evidence="10">Peptidyl-prolyl cis-trans isomerase</fullName>
        <ecNumber evidence="10">5.2.1.8</ecNumber>
    </recommendedName>
</protein>
<comment type="similarity">
    <text evidence="3 10">Belongs to the FKBP-type PPIase family.</text>
</comment>
<evidence type="ECO:0000256" key="3">
    <source>
        <dbReference type="ARBA" id="ARBA00006577"/>
    </source>
</evidence>
<dbReference type="GO" id="GO:0005737">
    <property type="term" value="C:cytoplasm"/>
    <property type="evidence" value="ECO:0007669"/>
    <property type="project" value="UniProtKB-SubCell"/>
</dbReference>
<gene>
    <name evidence="12" type="ORF">C4541_02020</name>
</gene>
<dbReference type="GO" id="GO:0042026">
    <property type="term" value="P:protein refolding"/>
    <property type="evidence" value="ECO:0007669"/>
    <property type="project" value="UniProtKB-ARBA"/>
</dbReference>
<accession>A0A3A4R9V2</accession>
<keyword evidence="7 9" id="KW-0413">Isomerase</keyword>
<keyword evidence="4" id="KW-0963">Cytoplasm</keyword>
<comment type="caution">
    <text evidence="12">The sequence shown here is derived from an EMBL/GenBank/DDBJ whole genome shotgun (WGS) entry which is preliminary data.</text>
</comment>
<dbReference type="InterPro" id="IPR046357">
    <property type="entry name" value="PPIase_dom_sf"/>
</dbReference>
<evidence type="ECO:0000313" key="12">
    <source>
        <dbReference type="EMBL" id="RJP61299.1"/>
    </source>
</evidence>
<name>A0A3A4R9V2_9BACT</name>
<evidence type="ECO:0000256" key="5">
    <source>
        <dbReference type="ARBA" id="ARBA00023110"/>
    </source>
</evidence>
<sequence length="161" mass="17311">MTATKVTDGQVVSMEYTLRVDGKVVDSSEGGDPLEYLYGAANIIPGLEREMDGMSVGESKTVIVSAADGYGESDEEAFIEVPRGEFPADIPLKPGLEMELTGPEGQPMYARVESMEGENVVLNMNHPLAGKELHFDVKVVGLRDATEEEMDHGHAHGGHGH</sequence>
<reference evidence="12 13" key="1">
    <citation type="journal article" date="2017" name="ISME J.">
        <title>Energy and carbon metabolisms in a deep terrestrial subsurface fluid microbial community.</title>
        <authorList>
            <person name="Momper L."/>
            <person name="Jungbluth S.P."/>
            <person name="Lee M.D."/>
            <person name="Amend J.P."/>
        </authorList>
    </citation>
    <scope>NUCLEOTIDE SEQUENCE [LARGE SCALE GENOMIC DNA]</scope>
    <source>
        <strain evidence="12">SURF_26</strain>
    </source>
</reference>
<evidence type="ECO:0000256" key="1">
    <source>
        <dbReference type="ARBA" id="ARBA00000971"/>
    </source>
</evidence>
<dbReference type="Pfam" id="PF00254">
    <property type="entry name" value="FKBP_C"/>
    <property type="match status" value="1"/>
</dbReference>
<dbReference type="Proteomes" id="UP000266426">
    <property type="component" value="Unassembled WGS sequence"/>
</dbReference>